<proteinExistence type="predicted"/>
<evidence type="ECO:0000313" key="1">
    <source>
        <dbReference type="EMBL" id="KAI0067824.1"/>
    </source>
</evidence>
<gene>
    <name evidence="1" type="ORF">BV25DRAFT_872751</name>
</gene>
<accession>A0ACB8THE3</accession>
<evidence type="ECO:0000313" key="2">
    <source>
        <dbReference type="Proteomes" id="UP000814140"/>
    </source>
</evidence>
<organism evidence="1 2">
    <name type="scientific">Artomyces pyxidatus</name>
    <dbReference type="NCBI Taxonomy" id="48021"/>
    <lineage>
        <taxon>Eukaryota</taxon>
        <taxon>Fungi</taxon>
        <taxon>Dikarya</taxon>
        <taxon>Basidiomycota</taxon>
        <taxon>Agaricomycotina</taxon>
        <taxon>Agaricomycetes</taxon>
        <taxon>Russulales</taxon>
        <taxon>Auriscalpiaceae</taxon>
        <taxon>Artomyces</taxon>
    </lineage>
</organism>
<reference evidence="1" key="2">
    <citation type="journal article" date="2022" name="New Phytol.">
        <title>Evolutionary transition to the ectomycorrhizal habit in the genomes of a hyperdiverse lineage of mushroom-forming fungi.</title>
        <authorList>
            <person name="Looney B."/>
            <person name="Miyauchi S."/>
            <person name="Morin E."/>
            <person name="Drula E."/>
            <person name="Courty P.E."/>
            <person name="Kohler A."/>
            <person name="Kuo A."/>
            <person name="LaButti K."/>
            <person name="Pangilinan J."/>
            <person name="Lipzen A."/>
            <person name="Riley R."/>
            <person name="Andreopoulos W."/>
            <person name="He G."/>
            <person name="Johnson J."/>
            <person name="Nolan M."/>
            <person name="Tritt A."/>
            <person name="Barry K.W."/>
            <person name="Grigoriev I.V."/>
            <person name="Nagy L.G."/>
            <person name="Hibbett D."/>
            <person name="Henrissat B."/>
            <person name="Matheny P.B."/>
            <person name="Labbe J."/>
            <person name="Martin F.M."/>
        </authorList>
    </citation>
    <scope>NUCLEOTIDE SEQUENCE</scope>
    <source>
        <strain evidence="1">HHB10654</strain>
    </source>
</reference>
<sequence length="176" mass="19619">MNAFLTRATTTDLPPYGVQIPVVLETSTTRRVRSSTTMTMRPRSQASESIASLCLECQHFTQRSWIFVDALHAHEMHGALPGLFSHYACFQRVPQTSRQLSILHLACDLTNLCHGGRLPEALAGPSESQLPAYVPQEYAETNTHLSSCPQEQFPRAAFTCRFSLKLSKLRRAASMP</sequence>
<protein>
    <submittedName>
        <fullName evidence="1">Uncharacterized protein</fullName>
    </submittedName>
</protein>
<keyword evidence="2" id="KW-1185">Reference proteome</keyword>
<dbReference type="Proteomes" id="UP000814140">
    <property type="component" value="Unassembled WGS sequence"/>
</dbReference>
<comment type="caution">
    <text evidence="1">The sequence shown here is derived from an EMBL/GenBank/DDBJ whole genome shotgun (WGS) entry which is preliminary data.</text>
</comment>
<dbReference type="EMBL" id="MU277189">
    <property type="protein sequence ID" value="KAI0067824.1"/>
    <property type="molecule type" value="Genomic_DNA"/>
</dbReference>
<name>A0ACB8THE3_9AGAM</name>
<reference evidence="1" key="1">
    <citation type="submission" date="2021-03" db="EMBL/GenBank/DDBJ databases">
        <authorList>
            <consortium name="DOE Joint Genome Institute"/>
            <person name="Ahrendt S."/>
            <person name="Looney B.P."/>
            <person name="Miyauchi S."/>
            <person name="Morin E."/>
            <person name="Drula E."/>
            <person name="Courty P.E."/>
            <person name="Chicoki N."/>
            <person name="Fauchery L."/>
            <person name="Kohler A."/>
            <person name="Kuo A."/>
            <person name="Labutti K."/>
            <person name="Pangilinan J."/>
            <person name="Lipzen A."/>
            <person name="Riley R."/>
            <person name="Andreopoulos W."/>
            <person name="He G."/>
            <person name="Johnson J."/>
            <person name="Barry K.W."/>
            <person name="Grigoriev I.V."/>
            <person name="Nagy L."/>
            <person name="Hibbett D."/>
            <person name="Henrissat B."/>
            <person name="Matheny P.B."/>
            <person name="Labbe J."/>
            <person name="Martin F."/>
        </authorList>
    </citation>
    <scope>NUCLEOTIDE SEQUENCE</scope>
    <source>
        <strain evidence="1">HHB10654</strain>
    </source>
</reference>